<keyword evidence="2" id="KW-1185">Reference proteome</keyword>
<comment type="caution">
    <text evidence="1">The sequence shown here is derived from an EMBL/GenBank/DDBJ whole genome shotgun (WGS) entry which is preliminary data.</text>
</comment>
<protein>
    <submittedName>
        <fullName evidence="1">DUF3891 family protein</fullName>
    </submittedName>
</protein>
<sequence>MIIREREHEYVFISQHDHANLSGKIARQFKGNFFQSDDFMKDAITAVYEHDRGWIKLDQAPIWNEQEKGPFSFAQYPLTPKLIHYKLGLEEVQDISKYAALLCSMHYCSFFSTAKDKKSKAFLRSEKKRQEQLREKIDGIDYKLLNQHFRLLQVCDDLSLYVCFNEPGTSKENEHPWFKEGFRKSELFNDGQHSLCSTWVDDETISVTGFPFVKEFEANLDYRVVSKVDIVTKGLEQAYLTSSVYKQRLRFVPAQ</sequence>
<accession>A0ABV6NFQ2</accession>
<dbReference type="RefSeq" id="WP_273846692.1">
    <property type="nucleotide sequence ID" value="NZ_JAQQWT010000019.1"/>
</dbReference>
<dbReference type="InterPro" id="IPR024992">
    <property type="entry name" value="DUF3891"/>
</dbReference>
<evidence type="ECO:0000313" key="1">
    <source>
        <dbReference type="EMBL" id="MFC0559556.1"/>
    </source>
</evidence>
<dbReference type="Proteomes" id="UP001589833">
    <property type="component" value="Unassembled WGS sequence"/>
</dbReference>
<dbReference type="Pfam" id="PF13030">
    <property type="entry name" value="DUF3891"/>
    <property type="match status" value="1"/>
</dbReference>
<name>A0ABV6NFQ2_9BACI</name>
<reference evidence="1 2" key="1">
    <citation type="submission" date="2024-09" db="EMBL/GenBank/DDBJ databases">
        <authorList>
            <person name="Sun Q."/>
            <person name="Mori K."/>
        </authorList>
    </citation>
    <scope>NUCLEOTIDE SEQUENCE [LARGE SCALE GENOMIC DNA]</scope>
    <source>
        <strain evidence="1 2">NCAIM B.02301</strain>
    </source>
</reference>
<gene>
    <name evidence="1" type="ORF">ACFFH4_10915</name>
</gene>
<proteinExistence type="predicted"/>
<organism evidence="1 2">
    <name type="scientific">Halalkalibacter alkalisediminis</name>
    <dbReference type="NCBI Taxonomy" id="935616"/>
    <lineage>
        <taxon>Bacteria</taxon>
        <taxon>Bacillati</taxon>
        <taxon>Bacillota</taxon>
        <taxon>Bacilli</taxon>
        <taxon>Bacillales</taxon>
        <taxon>Bacillaceae</taxon>
        <taxon>Halalkalibacter</taxon>
    </lineage>
</organism>
<evidence type="ECO:0000313" key="2">
    <source>
        <dbReference type="Proteomes" id="UP001589833"/>
    </source>
</evidence>
<dbReference type="EMBL" id="JBHLTR010000014">
    <property type="protein sequence ID" value="MFC0559556.1"/>
    <property type="molecule type" value="Genomic_DNA"/>
</dbReference>